<dbReference type="PANTHER" id="PTHR13779">
    <property type="entry name" value="WERNER HELICASE-INTERACTING PROTEIN 1 FAMILY MEMBER"/>
    <property type="match status" value="1"/>
</dbReference>
<reference evidence="6" key="2">
    <citation type="submission" date="2020-10" db="EMBL/GenBank/DDBJ databases">
        <title>Comparative genomics of the Acetobacterium genus.</title>
        <authorList>
            <person name="Marshall C."/>
            <person name="May H."/>
            <person name="Norman S."/>
        </authorList>
    </citation>
    <scope>NUCLEOTIDE SEQUENCE</scope>
    <source>
        <strain evidence="6">DER-2019</strain>
    </source>
</reference>
<dbReference type="GO" id="GO:0000731">
    <property type="term" value="P:DNA synthesis involved in DNA repair"/>
    <property type="evidence" value="ECO:0007669"/>
    <property type="project" value="TreeGrafter"/>
</dbReference>
<feature type="domain" description="AAA+ ATPase" evidence="5">
    <location>
        <begin position="53"/>
        <end position="171"/>
    </location>
</feature>
<dbReference type="Pfam" id="PF16193">
    <property type="entry name" value="AAA_assoc_2"/>
    <property type="match status" value="1"/>
</dbReference>
<dbReference type="RefSeq" id="WP_148567780.1">
    <property type="nucleotide sequence ID" value="NZ_RXYA01000012.1"/>
</dbReference>
<dbReference type="GO" id="GO:0008047">
    <property type="term" value="F:enzyme activator activity"/>
    <property type="evidence" value="ECO:0007669"/>
    <property type="project" value="TreeGrafter"/>
</dbReference>
<sequence length="442" mass="48937">MQESFFGINYQEKMADNAPLAVRMRPRTLEEFVGQKHIIAKGKLLYRLIEADKLSSVIFYGPPGTGKTSLAKIVANRTNSSFYELNAVTSGKKEITEVLEKAKNNLGVYNKKSILFIDEIHRFNKAQQDALLPSVERGLVTLIGATTENPYFEINSPLLSRSTIFEFKKLTPEDIRSVISRAITDKDNGYGVMKVKCDEAAISYLSEVSNGDVRRALNALELGILTVDKDKDGVIHIDLETAQECIQQKAVQYDKDGDNHYDTISAFIKSIRGSDPDAALYWMAKMITAGEDPKFIARRIVISASEDIGNAEPMALPVAMAAADAVSFIGMPEARINLAQAVVFLACAPKSNASYVAIDAALSAVQHASNSNVPAHLQDTHYSGSEKLGRGLTYKYPHSYPGHYVLQQYLPDDLVGTHFYEPTEMGHERKMKEYLKKNGIIE</sequence>
<dbReference type="InterPro" id="IPR008921">
    <property type="entry name" value="DNA_pol3_clamp-load_cplx_C"/>
</dbReference>
<dbReference type="OrthoDB" id="9778364at2"/>
<dbReference type="Gene3D" id="1.20.272.10">
    <property type="match status" value="1"/>
</dbReference>
<dbReference type="SUPFAM" id="SSF52540">
    <property type="entry name" value="P-loop containing nucleoside triphosphate hydrolases"/>
    <property type="match status" value="1"/>
</dbReference>
<dbReference type="Gene3D" id="1.10.3710.10">
    <property type="entry name" value="DNA polymerase III clamp loader subunits, C-terminal domain"/>
    <property type="match status" value="1"/>
</dbReference>
<name>A0A923KPN6_9FIRM</name>
<evidence type="ECO:0000256" key="4">
    <source>
        <dbReference type="ARBA" id="ARBA00022840"/>
    </source>
</evidence>
<dbReference type="GO" id="GO:0006261">
    <property type="term" value="P:DNA-templated DNA replication"/>
    <property type="evidence" value="ECO:0007669"/>
    <property type="project" value="TreeGrafter"/>
</dbReference>
<dbReference type="Pfam" id="PF00004">
    <property type="entry name" value="AAA"/>
    <property type="match status" value="1"/>
</dbReference>
<dbReference type="GO" id="GO:0016887">
    <property type="term" value="F:ATP hydrolysis activity"/>
    <property type="evidence" value="ECO:0007669"/>
    <property type="project" value="InterPro"/>
</dbReference>
<dbReference type="Gene3D" id="3.40.50.300">
    <property type="entry name" value="P-loop containing nucleotide triphosphate hydrolases"/>
    <property type="match status" value="1"/>
</dbReference>
<dbReference type="GO" id="GO:0003677">
    <property type="term" value="F:DNA binding"/>
    <property type="evidence" value="ECO:0007669"/>
    <property type="project" value="InterPro"/>
</dbReference>
<dbReference type="FunFam" id="3.40.50.300:FF:000345">
    <property type="entry name" value="AAA family ATPase"/>
    <property type="match status" value="1"/>
</dbReference>
<organism evidence="6 7">
    <name type="scientific">Acetobacterium paludosum</name>
    <dbReference type="NCBI Taxonomy" id="52693"/>
    <lineage>
        <taxon>Bacteria</taxon>
        <taxon>Bacillati</taxon>
        <taxon>Bacillota</taxon>
        <taxon>Clostridia</taxon>
        <taxon>Eubacteriales</taxon>
        <taxon>Eubacteriaceae</taxon>
        <taxon>Acetobacterium</taxon>
    </lineage>
</organism>
<evidence type="ECO:0000313" key="7">
    <source>
        <dbReference type="Proteomes" id="UP000616595"/>
    </source>
</evidence>
<dbReference type="GO" id="GO:0017116">
    <property type="term" value="F:single-stranded DNA helicase activity"/>
    <property type="evidence" value="ECO:0007669"/>
    <property type="project" value="TreeGrafter"/>
</dbReference>
<evidence type="ECO:0000256" key="2">
    <source>
        <dbReference type="ARBA" id="ARBA00020776"/>
    </source>
</evidence>
<dbReference type="InterPro" id="IPR032423">
    <property type="entry name" value="AAA_assoc_2"/>
</dbReference>
<protein>
    <recommendedName>
        <fullName evidence="2">Replication-associated recombination protein A</fullName>
    </recommendedName>
</protein>
<evidence type="ECO:0000259" key="5">
    <source>
        <dbReference type="SMART" id="SM00382"/>
    </source>
</evidence>
<dbReference type="FunFam" id="1.10.8.60:FF:000029">
    <property type="entry name" value="Replication-associated recombination protein A"/>
    <property type="match status" value="1"/>
</dbReference>
<accession>A0A923KPN6</accession>
<keyword evidence="7" id="KW-1185">Reference proteome</keyword>
<dbReference type="InterPro" id="IPR021886">
    <property type="entry name" value="MgsA_C"/>
</dbReference>
<dbReference type="Pfam" id="PF12002">
    <property type="entry name" value="MgsA_C"/>
    <property type="match status" value="1"/>
</dbReference>
<keyword evidence="3" id="KW-0547">Nucleotide-binding</keyword>
<dbReference type="AlphaFoldDB" id="A0A923KPN6"/>
<evidence type="ECO:0000256" key="3">
    <source>
        <dbReference type="ARBA" id="ARBA00022741"/>
    </source>
</evidence>
<keyword evidence="4" id="KW-0067">ATP-binding</keyword>
<dbReference type="Proteomes" id="UP000616595">
    <property type="component" value="Unassembled WGS sequence"/>
</dbReference>
<proteinExistence type="inferred from homology"/>
<evidence type="ECO:0000313" key="6">
    <source>
        <dbReference type="EMBL" id="MBC3888319.1"/>
    </source>
</evidence>
<dbReference type="PANTHER" id="PTHR13779:SF7">
    <property type="entry name" value="ATPASE WRNIP1"/>
    <property type="match status" value="1"/>
</dbReference>
<dbReference type="SMART" id="SM00382">
    <property type="entry name" value="AAA"/>
    <property type="match status" value="1"/>
</dbReference>
<dbReference type="CDD" id="cd18139">
    <property type="entry name" value="HLD_clamp_RarA"/>
    <property type="match status" value="1"/>
</dbReference>
<dbReference type="GO" id="GO:0005524">
    <property type="term" value="F:ATP binding"/>
    <property type="evidence" value="ECO:0007669"/>
    <property type="project" value="UniProtKB-KW"/>
</dbReference>
<dbReference type="FunFam" id="1.20.272.10:FF:000001">
    <property type="entry name" value="Putative AAA family ATPase"/>
    <property type="match status" value="1"/>
</dbReference>
<comment type="similarity">
    <text evidence="1">Belongs to the AAA ATPase family. RarA/MGS1/WRNIP1 subfamily.</text>
</comment>
<evidence type="ECO:0000256" key="1">
    <source>
        <dbReference type="ARBA" id="ARBA00008959"/>
    </source>
</evidence>
<dbReference type="SUPFAM" id="SSF48019">
    <property type="entry name" value="post-AAA+ oligomerization domain-like"/>
    <property type="match status" value="1"/>
</dbReference>
<gene>
    <name evidence="6" type="ORF">GH810_08350</name>
</gene>
<dbReference type="InterPro" id="IPR051314">
    <property type="entry name" value="AAA_ATPase_RarA/MGS1/WRNIP1"/>
</dbReference>
<reference evidence="6" key="1">
    <citation type="submission" date="2019-10" db="EMBL/GenBank/DDBJ databases">
        <authorList>
            <person name="Ross D.E."/>
            <person name="Gulliver D."/>
        </authorList>
    </citation>
    <scope>NUCLEOTIDE SEQUENCE</scope>
    <source>
        <strain evidence="6">DER-2019</strain>
    </source>
</reference>
<dbReference type="CDD" id="cd00009">
    <property type="entry name" value="AAA"/>
    <property type="match status" value="1"/>
</dbReference>
<dbReference type="Gene3D" id="1.10.8.60">
    <property type="match status" value="1"/>
</dbReference>
<dbReference type="EMBL" id="WJBD01000008">
    <property type="protein sequence ID" value="MBC3888319.1"/>
    <property type="molecule type" value="Genomic_DNA"/>
</dbReference>
<dbReference type="InterPro" id="IPR003959">
    <property type="entry name" value="ATPase_AAA_core"/>
</dbReference>
<dbReference type="FunFam" id="1.10.3710.10:FF:000003">
    <property type="entry name" value="ATPase, AAA family protein"/>
    <property type="match status" value="1"/>
</dbReference>
<dbReference type="InterPro" id="IPR027417">
    <property type="entry name" value="P-loop_NTPase"/>
</dbReference>
<dbReference type="InterPro" id="IPR003593">
    <property type="entry name" value="AAA+_ATPase"/>
</dbReference>
<comment type="caution">
    <text evidence="6">The sequence shown here is derived from an EMBL/GenBank/DDBJ whole genome shotgun (WGS) entry which is preliminary data.</text>
</comment>